<evidence type="ECO:0000313" key="2">
    <source>
        <dbReference type="Proteomes" id="UP000299102"/>
    </source>
</evidence>
<dbReference type="AlphaFoldDB" id="A0A4C1UZT9"/>
<gene>
    <name evidence="1" type="ORF">EVAR_31440_1</name>
</gene>
<evidence type="ECO:0000313" key="1">
    <source>
        <dbReference type="EMBL" id="GBP31314.1"/>
    </source>
</evidence>
<comment type="caution">
    <text evidence="1">The sequence shown here is derived from an EMBL/GenBank/DDBJ whole genome shotgun (WGS) entry which is preliminary data.</text>
</comment>
<accession>A0A4C1UZT9</accession>
<dbReference type="OrthoDB" id="10032414at2759"/>
<keyword evidence="2" id="KW-1185">Reference proteome</keyword>
<reference evidence="1 2" key="1">
    <citation type="journal article" date="2019" name="Commun. Biol.">
        <title>The bagworm genome reveals a unique fibroin gene that provides high tensile strength.</title>
        <authorList>
            <person name="Kono N."/>
            <person name="Nakamura H."/>
            <person name="Ohtoshi R."/>
            <person name="Tomita M."/>
            <person name="Numata K."/>
            <person name="Arakawa K."/>
        </authorList>
    </citation>
    <scope>NUCLEOTIDE SEQUENCE [LARGE SCALE GENOMIC DNA]</scope>
</reference>
<dbReference type="EMBL" id="BGZK01000244">
    <property type="protein sequence ID" value="GBP31314.1"/>
    <property type="molecule type" value="Genomic_DNA"/>
</dbReference>
<name>A0A4C1UZT9_EUMVA</name>
<dbReference type="Proteomes" id="UP000299102">
    <property type="component" value="Unassembled WGS sequence"/>
</dbReference>
<protein>
    <recommendedName>
        <fullName evidence="3">Histone-lysine N-methyltransferase SETMAR</fullName>
    </recommendedName>
</protein>
<evidence type="ECO:0008006" key="3">
    <source>
        <dbReference type="Google" id="ProtNLM"/>
    </source>
</evidence>
<sequence>MGSKPRKKNCDVSRPNAVSVRVAQNWFKRFQSDNFDIKDEPRSSQPVTVEVDDVLEKTPSFDAPTKIIIGDELRRTGKSELSMQGLGAIQRAGGRSSNNSKLDELSAVGINIFIRRDAGADARPR</sequence>
<organism evidence="1 2">
    <name type="scientific">Eumeta variegata</name>
    <name type="common">Bagworm moth</name>
    <name type="synonym">Eumeta japonica</name>
    <dbReference type="NCBI Taxonomy" id="151549"/>
    <lineage>
        <taxon>Eukaryota</taxon>
        <taxon>Metazoa</taxon>
        <taxon>Ecdysozoa</taxon>
        <taxon>Arthropoda</taxon>
        <taxon>Hexapoda</taxon>
        <taxon>Insecta</taxon>
        <taxon>Pterygota</taxon>
        <taxon>Neoptera</taxon>
        <taxon>Endopterygota</taxon>
        <taxon>Lepidoptera</taxon>
        <taxon>Glossata</taxon>
        <taxon>Ditrysia</taxon>
        <taxon>Tineoidea</taxon>
        <taxon>Psychidae</taxon>
        <taxon>Oiketicinae</taxon>
        <taxon>Eumeta</taxon>
    </lineage>
</organism>
<proteinExistence type="predicted"/>